<sequence>MAGFMLSGSGIRVFVLGNMGLGWGGWGKVQIKGGGVVGMGCGGGRGGGVYCLLEVPEGGRGAIVRLMSCNAPLKVSRLLWANTLEESLLHWAIVREKSCICSSCGRLDLVWLCPGMKYWLGLMSKRLFGLSPPLF</sequence>
<keyword evidence="2" id="KW-1185">Reference proteome</keyword>
<organism evidence="1 2">
    <name type="scientific">Ridgeia piscesae</name>
    <name type="common">Tubeworm</name>
    <dbReference type="NCBI Taxonomy" id="27915"/>
    <lineage>
        <taxon>Eukaryota</taxon>
        <taxon>Metazoa</taxon>
        <taxon>Spiralia</taxon>
        <taxon>Lophotrochozoa</taxon>
        <taxon>Annelida</taxon>
        <taxon>Polychaeta</taxon>
        <taxon>Sedentaria</taxon>
        <taxon>Canalipalpata</taxon>
        <taxon>Sabellida</taxon>
        <taxon>Siboglinidae</taxon>
        <taxon>Ridgeia</taxon>
    </lineage>
</organism>
<comment type="caution">
    <text evidence="1">The sequence shown here is derived from an EMBL/GenBank/DDBJ whole genome shotgun (WGS) entry which is preliminary data.</text>
</comment>
<dbReference type="AlphaFoldDB" id="A0AAD9J1Z5"/>
<reference evidence="1" key="1">
    <citation type="journal article" date="2023" name="Mol. Biol. Evol.">
        <title>Third-Generation Sequencing Reveals the Adaptive Role of the Epigenome in Three Deep-Sea Polychaetes.</title>
        <authorList>
            <person name="Perez M."/>
            <person name="Aroh O."/>
            <person name="Sun Y."/>
            <person name="Lan Y."/>
            <person name="Juniper S.K."/>
            <person name="Young C.R."/>
            <person name="Angers B."/>
            <person name="Qian P.Y."/>
        </authorList>
    </citation>
    <scope>NUCLEOTIDE SEQUENCE</scope>
    <source>
        <strain evidence="1">R07B-5</strain>
    </source>
</reference>
<evidence type="ECO:0000313" key="1">
    <source>
        <dbReference type="EMBL" id="KAK2144632.1"/>
    </source>
</evidence>
<proteinExistence type="predicted"/>
<evidence type="ECO:0000313" key="2">
    <source>
        <dbReference type="Proteomes" id="UP001209878"/>
    </source>
</evidence>
<gene>
    <name evidence="1" type="ORF">NP493_4159g00001</name>
</gene>
<dbReference type="EMBL" id="JAODUO010004148">
    <property type="protein sequence ID" value="KAK2144632.1"/>
    <property type="molecule type" value="Genomic_DNA"/>
</dbReference>
<dbReference type="Proteomes" id="UP001209878">
    <property type="component" value="Unassembled WGS sequence"/>
</dbReference>
<name>A0AAD9J1Z5_RIDPI</name>
<protein>
    <submittedName>
        <fullName evidence="1">Uncharacterized protein</fullName>
    </submittedName>
</protein>
<accession>A0AAD9J1Z5</accession>